<evidence type="ECO:0000313" key="1">
    <source>
        <dbReference type="EMBL" id="CAK9317407.1"/>
    </source>
</evidence>
<accession>A0ABP0YFI3</accession>
<reference evidence="1 2" key="1">
    <citation type="submission" date="2024-03" db="EMBL/GenBank/DDBJ databases">
        <authorList>
            <person name="Gkanogiannis A."/>
            <person name="Becerra Lopez-Lavalle L."/>
        </authorList>
    </citation>
    <scope>NUCLEOTIDE SEQUENCE [LARGE SCALE GENOMIC DNA]</scope>
</reference>
<dbReference type="EMBL" id="OZ021737">
    <property type="protein sequence ID" value="CAK9317407.1"/>
    <property type="molecule type" value="Genomic_DNA"/>
</dbReference>
<dbReference type="Proteomes" id="UP001642487">
    <property type="component" value="Chromosome 3"/>
</dbReference>
<evidence type="ECO:0000313" key="2">
    <source>
        <dbReference type="Proteomes" id="UP001642487"/>
    </source>
</evidence>
<proteinExistence type="predicted"/>
<sequence>MDILRNFIPLFCLISSFYLMENFLNGIRFKEKKAKVEETWEGTAAAHEPDFDFHLNLILQKCLRDSLHQITMATANLKQLRFGSI</sequence>
<organism evidence="1 2">
    <name type="scientific">Citrullus colocynthis</name>
    <name type="common">colocynth</name>
    <dbReference type="NCBI Taxonomy" id="252529"/>
    <lineage>
        <taxon>Eukaryota</taxon>
        <taxon>Viridiplantae</taxon>
        <taxon>Streptophyta</taxon>
        <taxon>Embryophyta</taxon>
        <taxon>Tracheophyta</taxon>
        <taxon>Spermatophyta</taxon>
        <taxon>Magnoliopsida</taxon>
        <taxon>eudicotyledons</taxon>
        <taxon>Gunneridae</taxon>
        <taxon>Pentapetalae</taxon>
        <taxon>rosids</taxon>
        <taxon>fabids</taxon>
        <taxon>Cucurbitales</taxon>
        <taxon>Cucurbitaceae</taxon>
        <taxon>Benincaseae</taxon>
        <taxon>Citrullus</taxon>
    </lineage>
</organism>
<name>A0ABP0YFI3_9ROSI</name>
<gene>
    <name evidence="1" type="ORF">CITCOLO1_LOCUS9310</name>
</gene>
<keyword evidence="2" id="KW-1185">Reference proteome</keyword>
<protein>
    <submittedName>
        <fullName evidence="1">Uncharacterized protein</fullName>
    </submittedName>
</protein>